<keyword evidence="3" id="KW-0808">Transferase</keyword>
<evidence type="ECO:0000256" key="1">
    <source>
        <dbReference type="ARBA" id="ARBA00012417"/>
    </source>
</evidence>
<dbReference type="Gene3D" id="3.40.50.300">
    <property type="entry name" value="P-loop containing nucleotide triphosphate hydrolases"/>
    <property type="match status" value="1"/>
</dbReference>
<evidence type="ECO:0000256" key="5">
    <source>
        <dbReference type="ARBA" id="ARBA00022705"/>
    </source>
</evidence>
<dbReference type="Proteomes" id="UP000018141">
    <property type="component" value="Unassembled WGS sequence"/>
</dbReference>
<dbReference type="Gene3D" id="1.20.272.10">
    <property type="match status" value="1"/>
</dbReference>
<dbReference type="InterPro" id="IPR010372">
    <property type="entry name" value="DNA_pol3_delta_N"/>
</dbReference>
<dbReference type="Pfam" id="PF06144">
    <property type="entry name" value="DNA_pol3_delta"/>
    <property type="match status" value="1"/>
</dbReference>
<reference evidence="11" key="1">
    <citation type="submission" date="2012-11" db="EMBL/GenBank/DDBJ databases">
        <title>Dependencies among metagenomic species, viruses, plasmids and units of genetic variation.</title>
        <authorList>
            <person name="Nielsen H.B."/>
            <person name="Almeida M."/>
            <person name="Juncker A.S."/>
            <person name="Rasmussen S."/>
            <person name="Li J."/>
            <person name="Sunagawa S."/>
            <person name="Plichta D."/>
            <person name="Gautier L."/>
            <person name="Le Chatelier E."/>
            <person name="Peletier E."/>
            <person name="Bonde I."/>
            <person name="Nielsen T."/>
            <person name="Manichanh C."/>
            <person name="Arumugam M."/>
            <person name="Batto J."/>
            <person name="Santos M.B.Q.D."/>
            <person name="Blom N."/>
            <person name="Borruel N."/>
            <person name="Burgdorf K.S."/>
            <person name="Boumezbeur F."/>
            <person name="Casellas F."/>
            <person name="Dore J."/>
            <person name="Guarner F."/>
            <person name="Hansen T."/>
            <person name="Hildebrand F."/>
            <person name="Kaas R.S."/>
            <person name="Kennedy S."/>
            <person name="Kristiansen K."/>
            <person name="Kultima J.R."/>
            <person name="Leonard P."/>
            <person name="Levenez F."/>
            <person name="Lund O."/>
            <person name="Moumen B."/>
            <person name="Le Paslier D."/>
            <person name="Pons N."/>
            <person name="Pedersen O."/>
            <person name="Prifti E."/>
            <person name="Qin J."/>
            <person name="Raes J."/>
            <person name="Tap J."/>
            <person name="Tims S."/>
            <person name="Ussery D.W."/>
            <person name="Yamada T."/>
            <person name="MetaHit consortium"/>
            <person name="Renault P."/>
            <person name="Sicheritz-Ponten T."/>
            <person name="Bork P."/>
            <person name="Wang J."/>
            <person name="Brunak S."/>
            <person name="Ehrlich S.D."/>
        </authorList>
    </citation>
    <scope>NUCLEOTIDE SEQUENCE [LARGE SCALE GENOMIC DNA]</scope>
</reference>
<dbReference type="SUPFAM" id="SSF48019">
    <property type="entry name" value="post-AAA+ oligomerization domain-like"/>
    <property type="match status" value="1"/>
</dbReference>
<dbReference type="EC" id="2.7.7.7" evidence="1"/>
<evidence type="ECO:0000259" key="9">
    <source>
        <dbReference type="Pfam" id="PF06144"/>
    </source>
</evidence>
<organism evidence="11 12">
    <name type="scientific">Bacteroides pectinophilus CAG:437</name>
    <dbReference type="NCBI Taxonomy" id="1263051"/>
    <lineage>
        <taxon>Bacteria</taxon>
        <taxon>Bacillati</taxon>
        <taxon>Bacillota</taxon>
        <taxon>Clostridia</taxon>
        <taxon>Eubacteriales</taxon>
    </lineage>
</organism>
<accession>R7AD57</accession>
<dbReference type="GO" id="GO:0003677">
    <property type="term" value="F:DNA binding"/>
    <property type="evidence" value="ECO:0007669"/>
    <property type="project" value="InterPro"/>
</dbReference>
<evidence type="ECO:0000256" key="8">
    <source>
        <dbReference type="ARBA" id="ARBA00049244"/>
    </source>
</evidence>
<evidence type="ECO:0000256" key="6">
    <source>
        <dbReference type="ARBA" id="ARBA00022932"/>
    </source>
</evidence>
<protein>
    <recommendedName>
        <fullName evidence="2">DNA polymerase III subunit delta</fullName>
        <ecNumber evidence="1">2.7.7.7</ecNumber>
    </recommendedName>
</protein>
<keyword evidence="5" id="KW-0235">DNA replication</keyword>
<gene>
    <name evidence="11" type="ORF">BN656_00867</name>
</gene>
<comment type="similarity">
    <text evidence="7">Belongs to the DNA polymerase HolA subunit family.</text>
</comment>
<evidence type="ECO:0000256" key="2">
    <source>
        <dbReference type="ARBA" id="ARBA00017703"/>
    </source>
</evidence>
<comment type="catalytic activity">
    <reaction evidence="8">
        <text>DNA(n) + a 2'-deoxyribonucleoside 5'-triphosphate = DNA(n+1) + diphosphate</text>
        <dbReference type="Rhea" id="RHEA:22508"/>
        <dbReference type="Rhea" id="RHEA-COMP:17339"/>
        <dbReference type="Rhea" id="RHEA-COMP:17340"/>
        <dbReference type="ChEBI" id="CHEBI:33019"/>
        <dbReference type="ChEBI" id="CHEBI:61560"/>
        <dbReference type="ChEBI" id="CHEBI:173112"/>
        <dbReference type="EC" id="2.7.7.7"/>
    </reaction>
</comment>
<dbReference type="InterPro" id="IPR005790">
    <property type="entry name" value="DNA_polIII_delta"/>
</dbReference>
<evidence type="ECO:0000256" key="3">
    <source>
        <dbReference type="ARBA" id="ARBA00022679"/>
    </source>
</evidence>
<feature type="domain" description="DNA polymerase III delta subunit-like C-terminal" evidence="10">
    <location>
        <begin position="202"/>
        <end position="322"/>
    </location>
</feature>
<evidence type="ECO:0000313" key="12">
    <source>
        <dbReference type="Proteomes" id="UP000018141"/>
    </source>
</evidence>
<comment type="caution">
    <text evidence="11">The sequence shown here is derived from an EMBL/GenBank/DDBJ whole genome shotgun (WGS) entry which is preliminary data.</text>
</comment>
<evidence type="ECO:0000256" key="7">
    <source>
        <dbReference type="ARBA" id="ARBA00034754"/>
    </source>
</evidence>
<dbReference type="GO" id="GO:0006261">
    <property type="term" value="P:DNA-templated DNA replication"/>
    <property type="evidence" value="ECO:0007669"/>
    <property type="project" value="TreeGrafter"/>
</dbReference>
<dbReference type="AlphaFoldDB" id="R7AD57"/>
<dbReference type="PANTHER" id="PTHR34388">
    <property type="entry name" value="DNA POLYMERASE III SUBUNIT DELTA"/>
    <property type="match status" value="1"/>
</dbReference>
<dbReference type="GO" id="GO:0003887">
    <property type="term" value="F:DNA-directed DNA polymerase activity"/>
    <property type="evidence" value="ECO:0007669"/>
    <property type="project" value="UniProtKB-KW"/>
</dbReference>
<name>R7AD57_9FIRM</name>
<dbReference type="InterPro" id="IPR027417">
    <property type="entry name" value="P-loop_NTPase"/>
</dbReference>
<dbReference type="InterPro" id="IPR048466">
    <property type="entry name" value="DNA_pol3_delta-like_C"/>
</dbReference>
<proteinExistence type="inferred from homology"/>
<dbReference type="SUPFAM" id="SSF52540">
    <property type="entry name" value="P-loop containing nucleoside triphosphate hydrolases"/>
    <property type="match status" value="1"/>
</dbReference>
<dbReference type="PANTHER" id="PTHR34388:SF1">
    <property type="entry name" value="DNA POLYMERASE III SUBUNIT DELTA"/>
    <property type="match status" value="1"/>
</dbReference>
<keyword evidence="4" id="KW-0548">Nucleotidyltransferase</keyword>
<dbReference type="Pfam" id="PF21694">
    <property type="entry name" value="DNA_pol3_delta_C"/>
    <property type="match status" value="1"/>
</dbReference>
<evidence type="ECO:0000256" key="4">
    <source>
        <dbReference type="ARBA" id="ARBA00022695"/>
    </source>
</evidence>
<dbReference type="InterPro" id="IPR008921">
    <property type="entry name" value="DNA_pol3_clamp-load_cplx_C"/>
</dbReference>
<dbReference type="GO" id="GO:0009360">
    <property type="term" value="C:DNA polymerase III complex"/>
    <property type="evidence" value="ECO:0007669"/>
    <property type="project" value="InterPro"/>
</dbReference>
<dbReference type="EMBL" id="CBHH010000030">
    <property type="protein sequence ID" value="CDD56265.1"/>
    <property type="molecule type" value="Genomic_DNA"/>
</dbReference>
<feature type="domain" description="DNA polymerase III delta N-terminal" evidence="9">
    <location>
        <begin position="17"/>
        <end position="126"/>
    </location>
</feature>
<dbReference type="Gene3D" id="1.10.8.60">
    <property type="match status" value="1"/>
</dbReference>
<dbReference type="NCBIfam" id="TIGR01128">
    <property type="entry name" value="holA"/>
    <property type="match status" value="1"/>
</dbReference>
<evidence type="ECO:0000259" key="10">
    <source>
        <dbReference type="Pfam" id="PF21694"/>
    </source>
</evidence>
<evidence type="ECO:0000313" key="11">
    <source>
        <dbReference type="EMBL" id="CDD56265.1"/>
    </source>
</evidence>
<keyword evidence="6" id="KW-0239">DNA-directed DNA polymerase</keyword>
<sequence>MKFLNEHIKNNTFKQVYLIYGEETYLVYQYRDRLKQAIIGDDTMNYSCYEGAKIDIKELLTTADTLPFFAERRLIVVQDSGFFKSSTEGLAEYIRSMPEYLHMIFIESEVDKRNRVYKAVSEKGYVSEMKYQPDSVLIRWVEGLVKAEGRTITRLAVQHLLDKTGVQMSNIRTEVEKLICYTLDKPEITEADIDEICTTQIQNKIFDMITAISMKRQKEALDLYYDLLMLREPPMRILYLITRQFNMMLQVKELVLQRYDQAAIAKQLGIAGFLVNKYVNQSKHFAAEQIREALEYFAESETAVKTGRLDDKMAVELIIVKYSKK</sequence>